<keyword evidence="1" id="KW-1133">Transmembrane helix</keyword>
<reference evidence="2 3" key="1">
    <citation type="journal article" date="2015" name="Genome Announc.">
        <title>Expanding the biotechnology potential of lactobacilli through comparative genomics of 213 strains and associated genera.</title>
        <authorList>
            <person name="Sun Z."/>
            <person name="Harris H.M."/>
            <person name="McCann A."/>
            <person name="Guo C."/>
            <person name="Argimon S."/>
            <person name="Zhang W."/>
            <person name="Yang X."/>
            <person name="Jeffery I.B."/>
            <person name="Cooney J.C."/>
            <person name="Kagawa T.F."/>
            <person name="Liu W."/>
            <person name="Song Y."/>
            <person name="Salvetti E."/>
            <person name="Wrobel A."/>
            <person name="Rasinkangas P."/>
            <person name="Parkhill J."/>
            <person name="Rea M.C."/>
            <person name="O'Sullivan O."/>
            <person name="Ritari J."/>
            <person name="Douillard F.P."/>
            <person name="Paul Ross R."/>
            <person name="Yang R."/>
            <person name="Briner A.E."/>
            <person name="Felis G.E."/>
            <person name="de Vos W.M."/>
            <person name="Barrangou R."/>
            <person name="Klaenhammer T.R."/>
            <person name="Caufield P.W."/>
            <person name="Cui Y."/>
            <person name="Zhang H."/>
            <person name="O'Toole P.W."/>
        </authorList>
    </citation>
    <scope>NUCLEOTIDE SEQUENCE [LARGE SCALE GENOMIC DNA]</scope>
    <source>
        <strain evidence="2 3">DSM 18390</strain>
    </source>
</reference>
<name>A0A0R1YJI3_9LACO</name>
<dbReference type="AlphaFoldDB" id="A0A0R1YJI3"/>
<feature type="transmembrane region" description="Helical" evidence="1">
    <location>
        <begin position="26"/>
        <end position="43"/>
    </location>
</feature>
<dbReference type="Proteomes" id="UP000051010">
    <property type="component" value="Unassembled WGS sequence"/>
</dbReference>
<dbReference type="RefSeq" id="WP_225425075.1">
    <property type="nucleotide sequence ID" value="NZ_AZFZ01000042.1"/>
</dbReference>
<protein>
    <submittedName>
        <fullName evidence="2">Uncharacterized protein</fullName>
    </submittedName>
</protein>
<sequence length="78" mass="8811">MQETVSKPAGEGVQRILNKTMRSNSFLWNMNIGFFGVQMAFALQSANMSRIFQTIGLTRTILGIFGWQRQLRACLSNP</sequence>
<dbReference type="EMBL" id="AZFZ01000042">
    <property type="protein sequence ID" value="KRM42413.1"/>
    <property type="molecule type" value="Genomic_DNA"/>
</dbReference>
<proteinExistence type="predicted"/>
<keyword evidence="1" id="KW-0472">Membrane</keyword>
<accession>A0A0R1YJI3</accession>
<gene>
    <name evidence="2" type="ORF">FD47_GL001889</name>
</gene>
<dbReference type="PATRIC" id="fig|1423786.4.peg.1995"/>
<evidence type="ECO:0000256" key="1">
    <source>
        <dbReference type="SAM" id="Phobius"/>
    </source>
</evidence>
<comment type="caution">
    <text evidence="2">The sequence shown here is derived from an EMBL/GenBank/DDBJ whole genome shotgun (WGS) entry which is preliminary data.</text>
</comment>
<evidence type="ECO:0000313" key="2">
    <source>
        <dbReference type="EMBL" id="KRM42413.1"/>
    </source>
</evidence>
<organism evidence="2 3">
    <name type="scientific">Lentilactobacillus parafarraginis DSM 18390 = JCM 14109</name>
    <dbReference type="NCBI Taxonomy" id="1423786"/>
    <lineage>
        <taxon>Bacteria</taxon>
        <taxon>Bacillati</taxon>
        <taxon>Bacillota</taxon>
        <taxon>Bacilli</taxon>
        <taxon>Lactobacillales</taxon>
        <taxon>Lactobacillaceae</taxon>
        <taxon>Lentilactobacillus</taxon>
    </lineage>
</organism>
<evidence type="ECO:0000313" key="3">
    <source>
        <dbReference type="Proteomes" id="UP000051010"/>
    </source>
</evidence>
<keyword evidence="1" id="KW-0812">Transmembrane</keyword>